<dbReference type="PANTHER" id="PTHR11530:SF11">
    <property type="entry name" value="D-ASPARTATE OXIDASE"/>
    <property type="match status" value="1"/>
</dbReference>
<name>A0ABV9A8B5_9ACTN</name>
<dbReference type="SUPFAM" id="SSF54373">
    <property type="entry name" value="FAD-linked reductases, C-terminal domain"/>
    <property type="match status" value="1"/>
</dbReference>
<dbReference type="Pfam" id="PF01266">
    <property type="entry name" value="DAO"/>
    <property type="match status" value="2"/>
</dbReference>
<keyword evidence="3" id="KW-0285">Flavoprotein</keyword>
<dbReference type="SUPFAM" id="SSF51971">
    <property type="entry name" value="Nucleotide-binding domain"/>
    <property type="match status" value="1"/>
</dbReference>
<comment type="catalytic activity">
    <reaction evidence="8">
        <text>a D-alpha-amino acid + O2 + H2O = a 2-oxocarboxylate + H2O2 + NH4(+)</text>
        <dbReference type="Rhea" id="RHEA:21816"/>
        <dbReference type="ChEBI" id="CHEBI:15377"/>
        <dbReference type="ChEBI" id="CHEBI:15379"/>
        <dbReference type="ChEBI" id="CHEBI:16240"/>
        <dbReference type="ChEBI" id="CHEBI:28938"/>
        <dbReference type="ChEBI" id="CHEBI:35179"/>
        <dbReference type="ChEBI" id="CHEBI:59871"/>
        <dbReference type="EC" id="1.4.3.3"/>
    </reaction>
    <physiologicalReaction direction="left-to-right" evidence="8">
        <dbReference type="Rhea" id="RHEA:21817"/>
    </physiologicalReaction>
</comment>
<evidence type="ECO:0000256" key="7">
    <source>
        <dbReference type="ARBA" id="ARBA00039751"/>
    </source>
</evidence>
<dbReference type="PANTHER" id="PTHR11530">
    <property type="entry name" value="D-AMINO ACID OXIDASE"/>
    <property type="match status" value="1"/>
</dbReference>
<dbReference type="InterPro" id="IPR006076">
    <property type="entry name" value="FAD-dep_OxRdtase"/>
</dbReference>
<comment type="caution">
    <text evidence="10">The sequence shown here is derived from an EMBL/GenBank/DDBJ whole genome shotgun (WGS) entry which is preliminary data.</text>
</comment>
<reference evidence="11" key="1">
    <citation type="journal article" date="2019" name="Int. J. Syst. Evol. Microbiol.">
        <title>The Global Catalogue of Microorganisms (GCM) 10K type strain sequencing project: providing services to taxonomists for standard genome sequencing and annotation.</title>
        <authorList>
            <consortium name="The Broad Institute Genomics Platform"/>
            <consortium name="The Broad Institute Genome Sequencing Center for Infectious Disease"/>
            <person name="Wu L."/>
            <person name="Ma J."/>
        </authorList>
    </citation>
    <scope>NUCLEOTIDE SEQUENCE [LARGE SCALE GENOMIC DNA]</scope>
    <source>
        <strain evidence="11">CGMCC 4.7357</strain>
    </source>
</reference>
<comment type="cofactor">
    <cofactor evidence="1">
        <name>FAD</name>
        <dbReference type="ChEBI" id="CHEBI:57692"/>
    </cofactor>
</comment>
<evidence type="ECO:0000256" key="1">
    <source>
        <dbReference type="ARBA" id="ARBA00001974"/>
    </source>
</evidence>
<evidence type="ECO:0000256" key="2">
    <source>
        <dbReference type="ARBA" id="ARBA00006730"/>
    </source>
</evidence>
<dbReference type="InterPro" id="IPR023209">
    <property type="entry name" value="DAO"/>
</dbReference>
<dbReference type="Gene3D" id="3.40.50.720">
    <property type="entry name" value="NAD(P)-binding Rossmann-like Domain"/>
    <property type="match status" value="1"/>
</dbReference>
<gene>
    <name evidence="10" type="ORF">ACFPA8_18280</name>
</gene>
<dbReference type="RefSeq" id="WP_386449785.1">
    <property type="nucleotide sequence ID" value="NZ_JBHSFH010000010.1"/>
</dbReference>
<sequence length="303" mass="32649">MDDVIVVGAGVIGLTTAVMLAERDVNVRVWSRGGPAPTASEVSGGLCWPYRIEPQERAVEWAVRSFRNFAWLAEQPARTGVRLVRGTLEDDAGGSVPGEWLSLIGSPPRTPLVDMQTYLPYLQGRLAAAGGRREQREISSVAEAAAEAPVVINCSGLGARELAGDARMQPVRGQIVVVENPGIDEWFLASRSDSGETQTTYLLPQPYGLLLGGTAEEDNEDLTPDPATTEAIVRRCARFRPAVADARIIEERVGLRPYRPRVRLETQELPGGTLCVHNYGHGGAGVTVSWGCALDVLRLLDAV</sequence>
<evidence type="ECO:0000256" key="8">
    <source>
        <dbReference type="ARBA" id="ARBA00049547"/>
    </source>
</evidence>
<dbReference type="GO" id="GO:0016491">
    <property type="term" value="F:oxidoreductase activity"/>
    <property type="evidence" value="ECO:0007669"/>
    <property type="project" value="UniProtKB-KW"/>
</dbReference>
<dbReference type="Gene3D" id="3.30.9.10">
    <property type="entry name" value="D-Amino Acid Oxidase, subunit A, domain 2"/>
    <property type="match status" value="1"/>
</dbReference>
<proteinExistence type="inferred from homology"/>
<comment type="similarity">
    <text evidence="2">Belongs to the DAMOX/DASOX family.</text>
</comment>
<dbReference type="PIRSF" id="PIRSF000189">
    <property type="entry name" value="D-aa_oxidase"/>
    <property type="match status" value="1"/>
</dbReference>
<dbReference type="EC" id="1.4.3.3" evidence="6"/>
<evidence type="ECO:0000256" key="5">
    <source>
        <dbReference type="ARBA" id="ARBA00023002"/>
    </source>
</evidence>
<keyword evidence="5 10" id="KW-0560">Oxidoreductase</keyword>
<accession>A0ABV9A8B5</accession>
<evidence type="ECO:0000313" key="10">
    <source>
        <dbReference type="EMBL" id="MFC4496075.1"/>
    </source>
</evidence>
<evidence type="ECO:0000313" key="11">
    <source>
        <dbReference type="Proteomes" id="UP001595997"/>
    </source>
</evidence>
<organism evidence="10 11">
    <name type="scientific">Streptomyces ovatisporus</name>
    <dbReference type="NCBI Taxonomy" id="1128682"/>
    <lineage>
        <taxon>Bacteria</taxon>
        <taxon>Bacillati</taxon>
        <taxon>Actinomycetota</taxon>
        <taxon>Actinomycetes</taxon>
        <taxon>Kitasatosporales</taxon>
        <taxon>Streptomycetaceae</taxon>
        <taxon>Streptomyces</taxon>
    </lineage>
</organism>
<evidence type="ECO:0000256" key="3">
    <source>
        <dbReference type="ARBA" id="ARBA00022630"/>
    </source>
</evidence>
<dbReference type="Proteomes" id="UP001595997">
    <property type="component" value="Unassembled WGS sequence"/>
</dbReference>
<evidence type="ECO:0000259" key="9">
    <source>
        <dbReference type="Pfam" id="PF01266"/>
    </source>
</evidence>
<evidence type="ECO:0000256" key="6">
    <source>
        <dbReference type="ARBA" id="ARBA00039101"/>
    </source>
</evidence>
<keyword evidence="4" id="KW-0274">FAD</keyword>
<feature type="domain" description="FAD dependent oxidoreductase" evidence="9">
    <location>
        <begin position="113"/>
        <end position="294"/>
    </location>
</feature>
<keyword evidence="11" id="KW-1185">Reference proteome</keyword>
<dbReference type="EMBL" id="JBHSFH010000010">
    <property type="protein sequence ID" value="MFC4496075.1"/>
    <property type="molecule type" value="Genomic_DNA"/>
</dbReference>
<feature type="domain" description="FAD dependent oxidoreductase" evidence="9">
    <location>
        <begin position="3"/>
        <end position="78"/>
    </location>
</feature>
<evidence type="ECO:0000256" key="4">
    <source>
        <dbReference type="ARBA" id="ARBA00022827"/>
    </source>
</evidence>
<protein>
    <recommendedName>
        <fullName evidence="7">D-amino-acid oxidase</fullName>
        <ecNumber evidence="6">1.4.3.3</ecNumber>
    </recommendedName>
</protein>